<evidence type="ECO:0000313" key="1">
    <source>
        <dbReference type="EMBL" id="KAI0084490.1"/>
    </source>
</evidence>
<protein>
    <submittedName>
        <fullName evidence="1">Uncharacterized protein</fullName>
    </submittedName>
</protein>
<comment type="caution">
    <text evidence="1">The sequence shown here is derived from an EMBL/GenBank/DDBJ whole genome shotgun (WGS) entry which is preliminary data.</text>
</comment>
<sequence length="169" mass="18951">MSGQNPTHPDLFVSVAGTGEFSISLRATKRFEINEILAAVTGSRQAERTYQTVQCGPAQEDNLQLDSDLVYANHSCEPNTFWDLTSHGISEWHVRAVKTIEVGDEITFFYPSTEWDMEQPFNCRCRTASCLGHIAGAKHLASSKLENRGGINTWIMRLSEEKDEGRVEQ</sequence>
<organism evidence="1 2">
    <name type="scientific">Irpex rosettiformis</name>
    <dbReference type="NCBI Taxonomy" id="378272"/>
    <lineage>
        <taxon>Eukaryota</taxon>
        <taxon>Fungi</taxon>
        <taxon>Dikarya</taxon>
        <taxon>Basidiomycota</taxon>
        <taxon>Agaricomycotina</taxon>
        <taxon>Agaricomycetes</taxon>
        <taxon>Polyporales</taxon>
        <taxon>Irpicaceae</taxon>
        <taxon>Irpex</taxon>
    </lineage>
</organism>
<gene>
    <name evidence="1" type="ORF">BDY19DRAFT_997703</name>
</gene>
<dbReference type="Proteomes" id="UP001055072">
    <property type="component" value="Unassembled WGS sequence"/>
</dbReference>
<dbReference type="EMBL" id="MU274942">
    <property type="protein sequence ID" value="KAI0084490.1"/>
    <property type="molecule type" value="Genomic_DNA"/>
</dbReference>
<name>A0ACB8TR69_9APHY</name>
<reference evidence="1" key="1">
    <citation type="journal article" date="2021" name="Environ. Microbiol.">
        <title>Gene family expansions and transcriptome signatures uncover fungal adaptations to wood decay.</title>
        <authorList>
            <person name="Hage H."/>
            <person name="Miyauchi S."/>
            <person name="Viragh M."/>
            <person name="Drula E."/>
            <person name="Min B."/>
            <person name="Chaduli D."/>
            <person name="Navarro D."/>
            <person name="Favel A."/>
            <person name="Norest M."/>
            <person name="Lesage-Meessen L."/>
            <person name="Balint B."/>
            <person name="Merenyi Z."/>
            <person name="de Eugenio L."/>
            <person name="Morin E."/>
            <person name="Martinez A.T."/>
            <person name="Baldrian P."/>
            <person name="Stursova M."/>
            <person name="Martinez M.J."/>
            <person name="Novotny C."/>
            <person name="Magnuson J.K."/>
            <person name="Spatafora J.W."/>
            <person name="Maurice S."/>
            <person name="Pangilinan J."/>
            <person name="Andreopoulos W."/>
            <person name="LaButti K."/>
            <person name="Hundley H."/>
            <person name="Na H."/>
            <person name="Kuo A."/>
            <person name="Barry K."/>
            <person name="Lipzen A."/>
            <person name="Henrissat B."/>
            <person name="Riley R."/>
            <person name="Ahrendt S."/>
            <person name="Nagy L.G."/>
            <person name="Grigoriev I.V."/>
            <person name="Martin F."/>
            <person name="Rosso M.N."/>
        </authorList>
    </citation>
    <scope>NUCLEOTIDE SEQUENCE</scope>
    <source>
        <strain evidence="1">CBS 384.51</strain>
    </source>
</reference>
<keyword evidence="2" id="KW-1185">Reference proteome</keyword>
<evidence type="ECO:0000313" key="2">
    <source>
        <dbReference type="Proteomes" id="UP001055072"/>
    </source>
</evidence>
<proteinExistence type="predicted"/>
<accession>A0ACB8TR69</accession>